<evidence type="ECO:0000313" key="2">
    <source>
        <dbReference type="Proteomes" id="UP000663722"/>
    </source>
</evidence>
<gene>
    <name evidence="1" type="ORF">dnm_047720</name>
</gene>
<accession>A0A975GPE7</accession>
<dbReference type="EMBL" id="CP061800">
    <property type="protein sequence ID" value="QTA88725.1"/>
    <property type="molecule type" value="Genomic_DNA"/>
</dbReference>
<organism evidence="1 2">
    <name type="scientific">Desulfonema magnum</name>
    <dbReference type="NCBI Taxonomy" id="45655"/>
    <lineage>
        <taxon>Bacteria</taxon>
        <taxon>Pseudomonadati</taxon>
        <taxon>Thermodesulfobacteriota</taxon>
        <taxon>Desulfobacteria</taxon>
        <taxon>Desulfobacterales</taxon>
        <taxon>Desulfococcaceae</taxon>
        <taxon>Desulfonema</taxon>
    </lineage>
</organism>
<reference evidence="1" key="1">
    <citation type="journal article" date="2021" name="Microb. Physiol.">
        <title>Proteogenomic Insights into the Physiology of Marine, Sulfate-Reducing, Filamentous Desulfonema limicola and Desulfonema magnum.</title>
        <authorList>
            <person name="Schnaars V."/>
            <person name="Wohlbrand L."/>
            <person name="Scheve S."/>
            <person name="Hinrichs C."/>
            <person name="Reinhardt R."/>
            <person name="Rabus R."/>
        </authorList>
    </citation>
    <scope>NUCLEOTIDE SEQUENCE</scope>
    <source>
        <strain evidence="1">4be13</strain>
    </source>
</reference>
<name>A0A975GPE7_9BACT</name>
<protein>
    <submittedName>
        <fullName evidence="1">Uncharacterized protein</fullName>
    </submittedName>
</protein>
<dbReference type="AlphaFoldDB" id="A0A975GPE7"/>
<evidence type="ECO:0000313" key="1">
    <source>
        <dbReference type="EMBL" id="QTA88725.1"/>
    </source>
</evidence>
<keyword evidence="2" id="KW-1185">Reference proteome</keyword>
<dbReference type="KEGG" id="dmm:dnm_047720"/>
<proteinExistence type="predicted"/>
<sequence length="37" mass="4306">MTVLQMKQTKIRKLKVKMSIECISDVIPKKALFLNDN</sequence>
<dbReference type="Proteomes" id="UP000663722">
    <property type="component" value="Chromosome"/>
</dbReference>